<evidence type="ECO:0000313" key="21">
    <source>
        <dbReference type="EMBL" id="PNI26943.1"/>
    </source>
</evidence>
<evidence type="ECO:0000259" key="20">
    <source>
        <dbReference type="PROSITE" id="PS50835"/>
    </source>
</evidence>
<dbReference type="GO" id="GO:0007165">
    <property type="term" value="P:signal transduction"/>
    <property type="evidence" value="ECO:0007669"/>
    <property type="project" value="InterPro"/>
</dbReference>
<evidence type="ECO:0000256" key="18">
    <source>
        <dbReference type="SAM" id="Phobius"/>
    </source>
</evidence>
<evidence type="ECO:0000313" key="22">
    <source>
        <dbReference type="Proteomes" id="UP000236370"/>
    </source>
</evidence>
<comment type="function">
    <text evidence="11">Acts as a negative regulator of the Toll-like and IL-1R receptor signaling pathways. Attenuates the recruitment of receptor-proximal signaling components to the TLR4 receptor, probably through an TIR-TIR domain interaction with TLR4. Through its extracellular domain interferes with the heterodimerization of Il1R1 and IL1RAP.</text>
</comment>
<dbReference type="EMBL" id="NBAG03000421">
    <property type="protein sequence ID" value="PNI26943.1"/>
    <property type="molecule type" value="Genomic_DNA"/>
</dbReference>
<dbReference type="Gene3D" id="2.60.40.10">
    <property type="entry name" value="Immunoglobulins"/>
    <property type="match status" value="1"/>
</dbReference>
<dbReference type="InterPro" id="IPR000157">
    <property type="entry name" value="TIR_dom"/>
</dbReference>
<dbReference type="PRINTS" id="PR01537">
    <property type="entry name" value="INTRLKN1R1F"/>
</dbReference>
<keyword evidence="3" id="KW-0597">Phosphoprotein</keyword>
<dbReference type="InterPro" id="IPR035897">
    <property type="entry name" value="Toll_tir_struct_dom_sf"/>
</dbReference>
<dbReference type="InterPro" id="IPR013783">
    <property type="entry name" value="Ig-like_fold"/>
</dbReference>
<evidence type="ECO:0000256" key="7">
    <source>
        <dbReference type="ARBA" id="ARBA00023136"/>
    </source>
</evidence>
<dbReference type="FunFam" id="2.60.40.10:FF:001586">
    <property type="entry name" value="Single Ig IL-1-related receptor"/>
    <property type="match status" value="1"/>
</dbReference>
<evidence type="ECO:0000256" key="6">
    <source>
        <dbReference type="ARBA" id="ARBA00022989"/>
    </source>
</evidence>
<evidence type="ECO:0000256" key="4">
    <source>
        <dbReference type="ARBA" id="ARBA00022692"/>
    </source>
</evidence>
<evidence type="ECO:0000256" key="13">
    <source>
        <dbReference type="ARBA" id="ARBA00073613"/>
    </source>
</evidence>
<organism evidence="21 22">
    <name type="scientific">Pan troglodytes</name>
    <name type="common">Chimpanzee</name>
    <dbReference type="NCBI Taxonomy" id="9598"/>
    <lineage>
        <taxon>Eukaryota</taxon>
        <taxon>Metazoa</taxon>
        <taxon>Chordata</taxon>
        <taxon>Craniata</taxon>
        <taxon>Vertebrata</taxon>
        <taxon>Euteleostomi</taxon>
        <taxon>Mammalia</taxon>
        <taxon>Eutheria</taxon>
        <taxon>Euarchontoglires</taxon>
        <taxon>Primates</taxon>
        <taxon>Haplorrhini</taxon>
        <taxon>Catarrhini</taxon>
        <taxon>Hominidae</taxon>
        <taxon>Pan</taxon>
    </lineage>
</organism>
<accession>A0A2J8JVZ8</accession>
<reference evidence="21 22" key="1">
    <citation type="submission" date="2017-12" db="EMBL/GenBank/DDBJ databases">
        <title>High-resolution comparative analysis of great ape genomes.</title>
        <authorList>
            <person name="Pollen A."/>
            <person name="Hastie A."/>
            <person name="Hormozdiari F."/>
            <person name="Dougherty M."/>
            <person name="Liu R."/>
            <person name="Chaisson M."/>
            <person name="Hoppe E."/>
            <person name="Hill C."/>
            <person name="Pang A."/>
            <person name="Hillier L."/>
            <person name="Baker C."/>
            <person name="Armstrong J."/>
            <person name="Shendure J."/>
            <person name="Paten B."/>
            <person name="Wilson R."/>
            <person name="Chao H."/>
            <person name="Schneider V."/>
            <person name="Ventura M."/>
            <person name="Kronenberg Z."/>
            <person name="Murali S."/>
            <person name="Gordon D."/>
            <person name="Cantsilieris S."/>
            <person name="Munson K."/>
            <person name="Nelson B."/>
            <person name="Raja A."/>
            <person name="Underwood J."/>
            <person name="Diekhans M."/>
            <person name="Fiddes I."/>
            <person name="Haussler D."/>
            <person name="Eichler E."/>
        </authorList>
    </citation>
    <scope>NUCLEOTIDE SEQUENCE [LARGE SCALE GENOMIC DNA]</scope>
    <source>
        <strain evidence="21">Yerkes chimp pedigree #C0471</strain>
    </source>
</reference>
<dbReference type="SUPFAM" id="SSF52200">
    <property type="entry name" value="Toll/Interleukin receptor TIR domain"/>
    <property type="match status" value="1"/>
</dbReference>
<dbReference type="GO" id="GO:0009968">
    <property type="term" value="P:negative regulation of signal transduction"/>
    <property type="evidence" value="ECO:0007669"/>
    <property type="project" value="UniProtKB-ARBA"/>
</dbReference>
<evidence type="ECO:0000259" key="19">
    <source>
        <dbReference type="PROSITE" id="PS50104"/>
    </source>
</evidence>
<comment type="subunit">
    <text evidence="12">Interacts with IL1R1, IRAK1, TLR4, TLR5, TLR9 and TRAF6. Upon IL-1 stimulation found in a complex at least composed of IL1R1, SIGIRR, MYD88, IRAK1 and TRAF6. Upon stimulation with LPC found in a complex at least composed of TLR4, SIG1IR, MYD88, IRAK1 and TRAF6. Interacts with PALM3.</text>
</comment>
<comment type="subcellular location">
    <subcellularLocation>
        <location evidence="1">Membrane</location>
        <topology evidence="1">Single-pass type III membrane protein</topology>
    </subcellularLocation>
</comment>
<keyword evidence="9" id="KW-0325">Glycoprotein</keyword>
<keyword evidence="5" id="KW-0735">Signal-anchor</keyword>
<evidence type="ECO:0000256" key="9">
    <source>
        <dbReference type="ARBA" id="ARBA00023180"/>
    </source>
</evidence>
<comment type="similarity">
    <text evidence="2">Belongs to the interleukin-1 receptor family.</text>
</comment>
<feature type="region of interest" description="Disordered" evidence="17">
    <location>
        <begin position="337"/>
        <end position="396"/>
    </location>
</feature>
<evidence type="ECO:0000256" key="15">
    <source>
        <dbReference type="ARBA" id="ARBA00075342"/>
    </source>
</evidence>
<dbReference type="SUPFAM" id="SSF48726">
    <property type="entry name" value="Immunoglobulin"/>
    <property type="match status" value="1"/>
</dbReference>
<keyword evidence="7 18" id="KW-0472">Membrane</keyword>
<evidence type="ECO:0000256" key="10">
    <source>
        <dbReference type="ARBA" id="ARBA00023319"/>
    </source>
</evidence>
<keyword evidence="8" id="KW-1015">Disulfide bond</keyword>
<dbReference type="FunFam" id="3.40.50.10140:FF:000011">
    <property type="entry name" value="single Ig IL-1-related receptor isoform X1"/>
    <property type="match status" value="1"/>
</dbReference>
<proteinExistence type="inferred from homology"/>
<evidence type="ECO:0000256" key="3">
    <source>
        <dbReference type="ARBA" id="ARBA00022553"/>
    </source>
</evidence>
<dbReference type="AlphaFoldDB" id="A0A2J8JVZ8"/>
<gene>
    <name evidence="21" type="ORF">CK820_G0044172</name>
</gene>
<feature type="transmembrane region" description="Helical" evidence="18">
    <location>
        <begin position="118"/>
        <end position="139"/>
    </location>
</feature>
<keyword evidence="4 18" id="KW-0812">Transmembrane</keyword>
<evidence type="ECO:0000256" key="11">
    <source>
        <dbReference type="ARBA" id="ARBA00053899"/>
    </source>
</evidence>
<comment type="caution">
    <text evidence="21">The sequence shown here is derived from an EMBL/GenBank/DDBJ whole genome shotgun (WGS) entry which is preliminary data.</text>
</comment>
<evidence type="ECO:0000256" key="16">
    <source>
        <dbReference type="ARBA" id="ARBA00083624"/>
    </source>
</evidence>
<dbReference type="PANTHER" id="PTHR11890:SF19">
    <property type="entry name" value="SINGLE IG IL-1-RELATED RECEPTOR"/>
    <property type="match status" value="1"/>
</dbReference>
<feature type="region of interest" description="Disordered" evidence="17">
    <location>
        <begin position="459"/>
        <end position="484"/>
    </location>
</feature>
<name>A0A2J8JVZ8_PANTR</name>
<evidence type="ECO:0000256" key="2">
    <source>
        <dbReference type="ARBA" id="ARBA00009752"/>
    </source>
</evidence>
<evidence type="ECO:0000256" key="5">
    <source>
        <dbReference type="ARBA" id="ARBA00022968"/>
    </source>
</evidence>
<dbReference type="Pfam" id="PF01582">
    <property type="entry name" value="TIR"/>
    <property type="match status" value="1"/>
</dbReference>
<feature type="domain" description="Ig-like" evidence="20">
    <location>
        <begin position="9"/>
        <end position="110"/>
    </location>
</feature>
<keyword evidence="10" id="KW-0393">Immunoglobulin domain</keyword>
<evidence type="ECO:0000256" key="1">
    <source>
        <dbReference type="ARBA" id="ARBA00004183"/>
    </source>
</evidence>
<dbReference type="PROSITE" id="PS50835">
    <property type="entry name" value="IG_LIKE"/>
    <property type="match status" value="1"/>
</dbReference>
<dbReference type="SMART" id="SM00255">
    <property type="entry name" value="TIR"/>
    <property type="match status" value="1"/>
</dbReference>
<dbReference type="InterPro" id="IPR015621">
    <property type="entry name" value="IL-1_rcpt_fam"/>
</dbReference>
<dbReference type="PROSITE" id="PS50104">
    <property type="entry name" value="TIR"/>
    <property type="match status" value="1"/>
</dbReference>
<evidence type="ECO:0000256" key="8">
    <source>
        <dbReference type="ARBA" id="ARBA00023157"/>
    </source>
</evidence>
<sequence>MPGVCDRAPDFLSPSEDQVLRPALGSSVALNCTAWVVSGPHCSLPSVQWLKDGLPLGNGGHYSLHEHSWVKANLSEVLVSSVLGVNVTSAEVYGAFTCSIQNISFSFTLQRAGPTSHVAAVLASLLVLLALLLAALLYVKCRLNVLLWYQDAYGEVEMNDGKLYDAYVSYSDCPEDRKFVNFILKPQLERRRGYKLFLDDRDLLPRAEPSADLLVNLSRCRRLIVVLSDAFLSRAWCSHSFREGLCRLLELTRRPIFITFESQRRDPAHPALRLLRQHRHLVTLLLWRPGSVTPSSDFWKEVQLALPRKVRYRPVEGDPQTQLQDDKDPMLILRGRVPEGRALDSEVDPDPEGDLGMPAQPHSPTGEAQHRAEWGQAQGTGPGGAPGVEDSSWHRGPLHGLSALEVLGPRSAWELPGPHRPSQQGVSRGSPWQWVWAKAVGGHRRRLGLPTPGVRGPVFGEPSAPPHTSGVSLGESRSSEVDVSDLGSRNYSARTDFYCLVSKDDM</sequence>
<dbReference type="GO" id="GO:0016020">
    <property type="term" value="C:membrane"/>
    <property type="evidence" value="ECO:0007669"/>
    <property type="project" value="UniProtKB-SubCell"/>
</dbReference>
<dbReference type="STRING" id="9598.ENSPTRP00000063091"/>
<dbReference type="InterPro" id="IPR036179">
    <property type="entry name" value="Ig-like_dom_sf"/>
</dbReference>
<dbReference type="InterPro" id="IPR007110">
    <property type="entry name" value="Ig-like_dom"/>
</dbReference>
<dbReference type="Gene3D" id="3.40.50.10140">
    <property type="entry name" value="Toll/interleukin-1 receptor homology (TIR) domain"/>
    <property type="match status" value="1"/>
</dbReference>
<keyword evidence="6 18" id="KW-1133">Transmembrane helix</keyword>
<evidence type="ECO:0000256" key="12">
    <source>
        <dbReference type="ARBA" id="ARBA00061920"/>
    </source>
</evidence>
<feature type="domain" description="TIR" evidence="19">
    <location>
        <begin position="162"/>
        <end position="306"/>
    </location>
</feature>
<evidence type="ECO:0000256" key="14">
    <source>
        <dbReference type="ARBA" id="ARBA00075147"/>
    </source>
</evidence>
<evidence type="ECO:0000256" key="17">
    <source>
        <dbReference type="SAM" id="MobiDB-lite"/>
    </source>
</evidence>
<dbReference type="Proteomes" id="UP000236370">
    <property type="component" value="Unassembled WGS sequence"/>
</dbReference>
<dbReference type="PANTHER" id="PTHR11890">
    <property type="entry name" value="INTERLEUKIN-1 RECEPTOR FAMILY MEMBER"/>
    <property type="match status" value="1"/>
</dbReference>
<protein>
    <recommendedName>
        <fullName evidence="13">Single Ig IL-1-related receptor</fullName>
    </recommendedName>
    <alternativeName>
        <fullName evidence="16">Single Ig IL-1R-related molecule</fullName>
    </alternativeName>
    <alternativeName>
        <fullName evidence="15">Single immunoglobulin domain-containing IL1R-related protein</fullName>
    </alternativeName>
    <alternativeName>
        <fullName evidence="14">Toll/interleukin-1 receptor 8</fullName>
    </alternativeName>
</protein>